<comment type="caution">
    <text evidence="1">The sequence shown here is derived from an EMBL/GenBank/DDBJ whole genome shotgun (WGS) entry which is preliminary data.</text>
</comment>
<accession>A0ACC6FSH9</accession>
<keyword evidence="2" id="KW-1185">Reference proteome</keyword>
<name>A0ACC6FSH9_9HELI</name>
<reference evidence="1 2" key="1">
    <citation type="journal article" date="2023" name="Microorganisms">
        <title>Isolation and Genomic Characteristics of Cat-Borne Campylobacter felis sp. nov. and Sheep-Borne Campylobacter ovis sp. nov.</title>
        <authorList>
            <person name="Wang H."/>
            <person name="Li Y."/>
            <person name="Gu Y."/>
            <person name="Zhou G."/>
            <person name="Chen X."/>
            <person name="Zhang X."/>
            <person name="Shao Z."/>
            <person name="Zhang J."/>
            <person name="Zhang M."/>
        </authorList>
    </citation>
    <scope>NUCLEOTIDE SEQUENCE [LARGE SCALE GENOMIC DNA]</scope>
    <source>
        <strain evidence="1 2">XJK30-2</strain>
    </source>
</reference>
<sequence length="49" mass="5337">MAFQGLQGDKTCGLSTQRDAEIRDSSPQAESFEKVDSSDNALFLSLRAD</sequence>
<dbReference type="EMBL" id="JANURN010000003">
    <property type="protein sequence ID" value="MDL0081863.1"/>
    <property type="molecule type" value="Genomic_DNA"/>
</dbReference>
<organism evidence="1 2">
    <name type="scientific">Helicobacter zhangjianzhongii</name>
    <dbReference type="NCBI Taxonomy" id="2974574"/>
    <lineage>
        <taxon>Bacteria</taxon>
        <taxon>Pseudomonadati</taxon>
        <taxon>Campylobacterota</taxon>
        <taxon>Epsilonproteobacteria</taxon>
        <taxon>Campylobacterales</taxon>
        <taxon>Helicobacteraceae</taxon>
        <taxon>Helicobacter</taxon>
    </lineage>
</organism>
<evidence type="ECO:0000313" key="1">
    <source>
        <dbReference type="EMBL" id="MDL0081863.1"/>
    </source>
</evidence>
<dbReference type="Proteomes" id="UP001173802">
    <property type="component" value="Unassembled WGS sequence"/>
</dbReference>
<evidence type="ECO:0000313" key="2">
    <source>
        <dbReference type="Proteomes" id="UP001173802"/>
    </source>
</evidence>
<proteinExistence type="predicted"/>
<protein>
    <submittedName>
        <fullName evidence="1">Uncharacterized protein</fullName>
    </submittedName>
</protein>
<gene>
    <name evidence="1" type="ORF">NYG90_04090</name>
</gene>